<dbReference type="InterPro" id="IPR057835">
    <property type="entry name" value="EF-hand_STIM1/2"/>
</dbReference>
<dbReference type="GeneID" id="108569249"/>
<dbReference type="PANTHER" id="PTHR15136">
    <property type="entry name" value="STROMAL INTERACTION MOLECULE HOMOLOG"/>
    <property type="match status" value="1"/>
</dbReference>
<dbReference type="Proteomes" id="UP000695000">
    <property type="component" value="Unplaced"/>
</dbReference>
<proteinExistence type="predicted"/>
<dbReference type="PANTHER" id="PTHR15136:SF5">
    <property type="entry name" value="STROMAL INTERACTION MOLECULE HOMOLOG"/>
    <property type="match status" value="1"/>
</dbReference>
<evidence type="ECO:0000313" key="16">
    <source>
        <dbReference type="Proteomes" id="UP000695000"/>
    </source>
</evidence>
<evidence type="ECO:0000256" key="5">
    <source>
        <dbReference type="ARBA" id="ARBA00022723"/>
    </source>
</evidence>
<keyword evidence="5" id="KW-0479">Metal-binding</keyword>
<evidence type="ECO:0000259" key="15">
    <source>
        <dbReference type="PROSITE" id="PS50105"/>
    </source>
</evidence>
<keyword evidence="16" id="KW-1185">Reference proteome</keyword>
<keyword evidence="10" id="KW-0406">Ion transport</keyword>
<evidence type="ECO:0000256" key="12">
    <source>
        <dbReference type="SAM" id="Coils"/>
    </source>
</evidence>
<dbReference type="SUPFAM" id="SSF47769">
    <property type="entry name" value="SAM/Pointed domain"/>
    <property type="match status" value="1"/>
</dbReference>
<comment type="subcellular location">
    <subcellularLocation>
        <location evidence="1">Membrane</location>
        <topology evidence="1">Single-pass type I membrane protein</topology>
    </subcellularLocation>
</comment>
<feature type="compositionally biased region" description="Polar residues" evidence="13">
    <location>
        <begin position="482"/>
        <end position="497"/>
    </location>
</feature>
<evidence type="ECO:0000256" key="1">
    <source>
        <dbReference type="ARBA" id="ARBA00004479"/>
    </source>
</evidence>
<keyword evidence="7" id="KW-0106">Calcium</keyword>
<feature type="domain" description="SAM" evidence="15">
    <location>
        <begin position="156"/>
        <end position="213"/>
    </location>
</feature>
<evidence type="ECO:0000256" key="4">
    <source>
        <dbReference type="ARBA" id="ARBA00022692"/>
    </source>
</evidence>
<protein>
    <submittedName>
        <fullName evidence="17">Stromal interaction molecule homolog isoform X1</fullName>
    </submittedName>
</protein>
<dbReference type="Gene3D" id="1.10.287.3550">
    <property type="match status" value="1"/>
</dbReference>
<dbReference type="InterPro" id="IPR032393">
    <property type="entry name" value="SOAR_STIM1/2"/>
</dbReference>
<keyword evidence="11" id="KW-0472">Membrane</keyword>
<accession>A0ABM1NHB6</accession>
<keyword evidence="8" id="KW-1133">Transmembrane helix</keyword>
<dbReference type="Gene3D" id="1.10.238.180">
    <property type="match status" value="1"/>
</dbReference>
<keyword evidence="2" id="KW-0813">Transport</keyword>
<feature type="signal peptide" evidence="14">
    <location>
        <begin position="1"/>
        <end position="22"/>
    </location>
</feature>
<dbReference type="Pfam" id="PF07647">
    <property type="entry name" value="SAM_2"/>
    <property type="match status" value="1"/>
</dbReference>
<name>A0ABM1NHB6_NICVS</name>
<dbReference type="CDD" id="cd11722">
    <property type="entry name" value="SOAR"/>
    <property type="match status" value="1"/>
</dbReference>
<organism evidence="16 17">
    <name type="scientific">Nicrophorus vespilloides</name>
    <name type="common">Boreal carrion beetle</name>
    <dbReference type="NCBI Taxonomy" id="110193"/>
    <lineage>
        <taxon>Eukaryota</taxon>
        <taxon>Metazoa</taxon>
        <taxon>Ecdysozoa</taxon>
        <taxon>Arthropoda</taxon>
        <taxon>Hexapoda</taxon>
        <taxon>Insecta</taxon>
        <taxon>Pterygota</taxon>
        <taxon>Neoptera</taxon>
        <taxon>Endopterygota</taxon>
        <taxon>Coleoptera</taxon>
        <taxon>Polyphaga</taxon>
        <taxon>Staphyliniformia</taxon>
        <taxon>Silphidae</taxon>
        <taxon>Nicrophorinae</taxon>
        <taxon>Nicrophorus</taxon>
    </lineage>
</organism>
<gene>
    <name evidence="17" type="primary">LOC108569249</name>
</gene>
<feature type="coiled-coil region" evidence="12">
    <location>
        <begin position="350"/>
        <end position="384"/>
    </location>
</feature>
<evidence type="ECO:0000256" key="2">
    <source>
        <dbReference type="ARBA" id="ARBA00022448"/>
    </source>
</evidence>
<evidence type="ECO:0000256" key="9">
    <source>
        <dbReference type="ARBA" id="ARBA00023054"/>
    </source>
</evidence>
<keyword evidence="9 12" id="KW-0175">Coiled coil</keyword>
<dbReference type="InterPro" id="IPR001660">
    <property type="entry name" value="SAM"/>
</dbReference>
<evidence type="ECO:0000256" key="6">
    <source>
        <dbReference type="ARBA" id="ARBA00022729"/>
    </source>
</evidence>
<feature type="chain" id="PRO_5047197261" evidence="14">
    <location>
        <begin position="23"/>
        <end position="626"/>
    </location>
</feature>
<keyword evidence="6 14" id="KW-0732">Signal</keyword>
<evidence type="ECO:0000256" key="3">
    <source>
        <dbReference type="ARBA" id="ARBA00022568"/>
    </source>
</evidence>
<dbReference type="Pfam" id="PF16533">
    <property type="entry name" value="SOAR"/>
    <property type="match status" value="1"/>
</dbReference>
<evidence type="ECO:0000256" key="8">
    <source>
        <dbReference type="ARBA" id="ARBA00022989"/>
    </source>
</evidence>
<reference evidence="17" key="1">
    <citation type="submission" date="2025-08" db="UniProtKB">
        <authorList>
            <consortium name="RefSeq"/>
        </authorList>
    </citation>
    <scope>IDENTIFICATION</scope>
    <source>
        <tissue evidence="17">Whole Larva</tissue>
    </source>
</reference>
<evidence type="ECO:0000256" key="11">
    <source>
        <dbReference type="ARBA" id="ARBA00023136"/>
    </source>
</evidence>
<dbReference type="SMART" id="SM00454">
    <property type="entry name" value="SAM"/>
    <property type="match status" value="1"/>
</dbReference>
<evidence type="ECO:0000313" key="17">
    <source>
        <dbReference type="RefSeq" id="XP_017786216.1"/>
    </source>
</evidence>
<evidence type="ECO:0000256" key="7">
    <source>
        <dbReference type="ARBA" id="ARBA00022837"/>
    </source>
</evidence>
<evidence type="ECO:0000256" key="10">
    <source>
        <dbReference type="ARBA" id="ARBA00023065"/>
    </source>
</evidence>
<dbReference type="Pfam" id="PF25578">
    <property type="entry name" value="EF-hand_STIM1"/>
    <property type="match status" value="1"/>
</dbReference>
<feature type="region of interest" description="Disordered" evidence="13">
    <location>
        <begin position="477"/>
        <end position="508"/>
    </location>
</feature>
<keyword evidence="4" id="KW-0812">Transmembrane</keyword>
<dbReference type="Gene3D" id="1.10.150.50">
    <property type="entry name" value="Transcription Factor, Ets-1"/>
    <property type="match status" value="1"/>
</dbReference>
<sequence length="626" mass="71678">MLKMNSNRLIFWLIFTIYWCNGHTTKDEPDKLKNDNENKYRMNREKSTYTMLSESINQAVNNENLHETCNNDDFTCLAMASNDKLGLEAIRALHQQLDDDANGNIDLSETGDFLREDLKLDSGYEKRQKVFHFNDDMHISVKELWEAWLRSEVHNWTIEQTTDWLTVCVELPQYVDHFIRHRVTGANLPRLAANNMHYLSMLGIKDPIHKQKISLKAMDVVLFGPPKDSQHYWKDFTLITLIIIGGIGSWYALQQNNKFKRKFNRMNRDLEGLETLQKELEEARLAKENVASEQRDLHKSNSDLEVTELKAEIEMLRTELQIAEGELKDRCWSPPPGLQQWLQLTHEIENKAYIKKKISAEKQLQQAREACEKLRKKRSSLVGAFVSTHGKSIDEVDRSIVEARTSLSEVTQELQERAHRWKQVELLCGFNVISNNGLQYLESILYRNLNGRAFALRGKMSSQDDLDDEASSIYTTAGPMEINQTQWKEVDSSGSEASKQEEDTTEKPIKFIVGSESEEIPVAARNISVRSVSNNSIVSSSKPTGAINRSKSHDSNISEISYRPKAVQGEILLENTRPQAAKPKVIKETACAEDDVYSTDSSVVDDDVKKKKRKLFGFGKKSKAKD</sequence>
<dbReference type="InterPro" id="IPR013761">
    <property type="entry name" value="SAM/pointed_sf"/>
</dbReference>
<dbReference type="InterPro" id="IPR037608">
    <property type="entry name" value="STIM1/2"/>
</dbReference>
<feature type="coiled-coil region" evidence="12">
    <location>
        <begin position="256"/>
        <end position="326"/>
    </location>
</feature>
<keyword evidence="3" id="KW-0109">Calcium transport</keyword>
<dbReference type="CDD" id="cd09504">
    <property type="entry name" value="SAM_STIM-1_2-like"/>
    <property type="match status" value="1"/>
</dbReference>
<dbReference type="RefSeq" id="XP_017786216.1">
    <property type="nucleotide sequence ID" value="XM_017930727.1"/>
</dbReference>
<evidence type="ECO:0000256" key="14">
    <source>
        <dbReference type="SAM" id="SignalP"/>
    </source>
</evidence>
<feature type="compositionally biased region" description="Basic and acidic residues" evidence="13">
    <location>
        <begin position="498"/>
        <end position="508"/>
    </location>
</feature>
<evidence type="ECO:0000256" key="13">
    <source>
        <dbReference type="SAM" id="MobiDB-lite"/>
    </source>
</evidence>
<dbReference type="PROSITE" id="PS50105">
    <property type="entry name" value="SAM_DOMAIN"/>
    <property type="match status" value="1"/>
</dbReference>